<gene>
    <name evidence="1" type="ORF">MRB53_029781</name>
</gene>
<sequence>MDSMKSFRADEAEEQAYRRKTRKRVIIIIISTILLVLIIVAAILGVVLPSKTSNISTQSPSSTSSFSSIQSICSITQYPKSCISSLTSRQNPNMASDSDPLQLFKLSLQVSIDELSNISSIPESLSTQTNDIRVKNALNDCNLLFSNAIEQLNDSLSSTKLDDIRTWISAALTNQETCLDNIGSVSVEFRGLMQTAMANSTEYTSNSLSIATKVLKLLQNFNLPIHRKLLGEEFPSWVSAPKGRKLL</sequence>
<name>A0ACC2KJA2_PERAE</name>
<reference evidence="1 2" key="1">
    <citation type="journal article" date="2022" name="Hortic Res">
        <title>A haplotype resolved chromosomal level avocado genome allows analysis of novel avocado genes.</title>
        <authorList>
            <person name="Nath O."/>
            <person name="Fletcher S.J."/>
            <person name="Hayward A."/>
            <person name="Shaw L.M."/>
            <person name="Masouleh A.K."/>
            <person name="Furtado A."/>
            <person name="Henry R.J."/>
            <person name="Mitter N."/>
        </authorList>
    </citation>
    <scope>NUCLEOTIDE SEQUENCE [LARGE SCALE GENOMIC DNA]</scope>
    <source>
        <strain evidence="2">cv. Hass</strain>
    </source>
</reference>
<evidence type="ECO:0000313" key="1">
    <source>
        <dbReference type="EMBL" id="KAJ8621252.1"/>
    </source>
</evidence>
<keyword evidence="2" id="KW-1185">Reference proteome</keyword>
<accession>A0ACC2KJA2</accession>
<dbReference type="Proteomes" id="UP001234297">
    <property type="component" value="Chromosome 9"/>
</dbReference>
<dbReference type="EMBL" id="CM056817">
    <property type="protein sequence ID" value="KAJ8621252.1"/>
    <property type="molecule type" value="Genomic_DNA"/>
</dbReference>
<protein>
    <submittedName>
        <fullName evidence="1">Uncharacterized protein</fullName>
    </submittedName>
</protein>
<comment type="caution">
    <text evidence="1">The sequence shown here is derived from an EMBL/GenBank/DDBJ whole genome shotgun (WGS) entry which is preliminary data.</text>
</comment>
<organism evidence="1 2">
    <name type="scientific">Persea americana</name>
    <name type="common">Avocado</name>
    <dbReference type="NCBI Taxonomy" id="3435"/>
    <lineage>
        <taxon>Eukaryota</taxon>
        <taxon>Viridiplantae</taxon>
        <taxon>Streptophyta</taxon>
        <taxon>Embryophyta</taxon>
        <taxon>Tracheophyta</taxon>
        <taxon>Spermatophyta</taxon>
        <taxon>Magnoliopsida</taxon>
        <taxon>Magnoliidae</taxon>
        <taxon>Laurales</taxon>
        <taxon>Lauraceae</taxon>
        <taxon>Persea</taxon>
    </lineage>
</organism>
<proteinExistence type="predicted"/>
<evidence type="ECO:0000313" key="2">
    <source>
        <dbReference type="Proteomes" id="UP001234297"/>
    </source>
</evidence>